<feature type="compositionally biased region" description="Basic and acidic residues" evidence="3">
    <location>
        <begin position="463"/>
        <end position="479"/>
    </location>
</feature>
<dbReference type="GO" id="GO:0043034">
    <property type="term" value="C:costamere"/>
    <property type="evidence" value="ECO:0007669"/>
    <property type="project" value="TreeGrafter"/>
</dbReference>
<keyword evidence="6" id="KW-1185">Reference proteome</keyword>
<reference evidence="5 6" key="1">
    <citation type="submission" date="2019-04" db="EMBL/GenBank/DDBJ databases">
        <title>Draft genome of the big-headed turtle Platysternon megacephalum.</title>
        <authorList>
            <person name="Gong S."/>
        </authorList>
    </citation>
    <scope>NUCLEOTIDE SEQUENCE [LARGE SCALE GENOMIC DNA]</scope>
    <source>
        <strain evidence="5">DO16091913</strain>
        <tissue evidence="5">Muscle</tissue>
    </source>
</reference>
<dbReference type="GO" id="GO:0005634">
    <property type="term" value="C:nucleus"/>
    <property type="evidence" value="ECO:0007669"/>
    <property type="project" value="UniProtKB-SubCell"/>
</dbReference>
<comment type="caution">
    <text evidence="5">The sequence shown here is derived from an EMBL/GenBank/DDBJ whole genome shotgun (WGS) entry which is preliminary data.</text>
</comment>
<feature type="region of interest" description="Disordered" evidence="3">
    <location>
        <begin position="1246"/>
        <end position="1274"/>
    </location>
</feature>
<feature type="region of interest" description="Disordered" evidence="3">
    <location>
        <begin position="394"/>
        <end position="508"/>
    </location>
</feature>
<feature type="compositionally biased region" description="Basic and acidic residues" evidence="3">
    <location>
        <begin position="487"/>
        <end position="508"/>
    </location>
</feature>
<dbReference type="PROSITE" id="PS50106">
    <property type="entry name" value="PDZ"/>
    <property type="match status" value="1"/>
</dbReference>
<dbReference type="SMART" id="SM00228">
    <property type="entry name" value="PDZ"/>
    <property type="match status" value="1"/>
</dbReference>
<dbReference type="EMBL" id="QXTE01000002">
    <property type="protein sequence ID" value="TFK15997.1"/>
    <property type="molecule type" value="Genomic_DNA"/>
</dbReference>
<feature type="compositionally biased region" description="Basic and acidic residues" evidence="3">
    <location>
        <begin position="3188"/>
        <end position="3215"/>
    </location>
</feature>
<evidence type="ECO:0000256" key="1">
    <source>
        <dbReference type="ARBA" id="ARBA00004123"/>
    </source>
</evidence>
<evidence type="ECO:0000256" key="2">
    <source>
        <dbReference type="ARBA" id="ARBA00023242"/>
    </source>
</evidence>
<feature type="region of interest" description="Disordered" evidence="3">
    <location>
        <begin position="1"/>
        <end position="48"/>
    </location>
</feature>
<feature type="compositionally biased region" description="Basic and acidic residues" evidence="3">
    <location>
        <begin position="3324"/>
        <end position="3335"/>
    </location>
</feature>
<evidence type="ECO:0000256" key="3">
    <source>
        <dbReference type="SAM" id="MobiDB-lite"/>
    </source>
</evidence>
<feature type="compositionally biased region" description="Polar residues" evidence="3">
    <location>
        <begin position="2897"/>
        <end position="2908"/>
    </location>
</feature>
<dbReference type="SUPFAM" id="SSF50156">
    <property type="entry name" value="PDZ domain-like"/>
    <property type="match status" value="1"/>
</dbReference>
<evidence type="ECO:0000313" key="6">
    <source>
        <dbReference type="Proteomes" id="UP000297703"/>
    </source>
</evidence>
<reference evidence="5 6" key="2">
    <citation type="submission" date="2019-04" db="EMBL/GenBank/DDBJ databases">
        <title>The genome sequence of big-headed turtle.</title>
        <authorList>
            <person name="Gong S."/>
        </authorList>
    </citation>
    <scope>NUCLEOTIDE SEQUENCE [LARGE SCALE GENOMIC DNA]</scope>
    <source>
        <strain evidence="5">DO16091913</strain>
        <tissue evidence="5">Muscle</tissue>
    </source>
</reference>
<protein>
    <submittedName>
        <fullName evidence="5">Uridine diphosphate glucose pyrophosphatase</fullName>
    </submittedName>
</protein>
<accession>A0A4D9EZC0</accession>
<feature type="domain" description="PDZ" evidence="4">
    <location>
        <begin position="86"/>
        <end position="153"/>
    </location>
</feature>
<feature type="region of interest" description="Disordered" evidence="3">
    <location>
        <begin position="61"/>
        <end position="82"/>
    </location>
</feature>
<dbReference type="Proteomes" id="UP000297703">
    <property type="component" value="Unassembled WGS sequence"/>
</dbReference>
<feature type="region of interest" description="Disordered" evidence="3">
    <location>
        <begin position="2897"/>
        <end position="2917"/>
    </location>
</feature>
<comment type="subcellular location">
    <subcellularLocation>
        <location evidence="1">Nucleus</location>
    </subcellularLocation>
</comment>
<dbReference type="Pfam" id="PF00595">
    <property type="entry name" value="PDZ"/>
    <property type="match status" value="1"/>
</dbReference>
<dbReference type="OrthoDB" id="447516at2759"/>
<dbReference type="PANTHER" id="PTHR23348:SF42">
    <property type="entry name" value="PERIAXIN"/>
    <property type="match status" value="1"/>
</dbReference>
<dbReference type="InterPro" id="IPR036034">
    <property type="entry name" value="PDZ_sf"/>
</dbReference>
<evidence type="ECO:0000259" key="4">
    <source>
        <dbReference type="PROSITE" id="PS50106"/>
    </source>
</evidence>
<feature type="compositionally biased region" description="Low complexity" evidence="3">
    <location>
        <begin position="396"/>
        <end position="417"/>
    </location>
</feature>
<dbReference type="InterPro" id="IPR001478">
    <property type="entry name" value="PDZ"/>
</dbReference>
<feature type="compositionally biased region" description="Basic and acidic residues" evidence="3">
    <location>
        <begin position="61"/>
        <end position="77"/>
    </location>
</feature>
<gene>
    <name evidence="5" type="ORF">DR999_PMT00407</name>
</gene>
<feature type="compositionally biased region" description="Polar residues" evidence="3">
    <location>
        <begin position="3338"/>
        <end position="3350"/>
    </location>
</feature>
<dbReference type="Gene3D" id="2.30.42.10">
    <property type="match status" value="1"/>
</dbReference>
<dbReference type="InterPro" id="IPR052082">
    <property type="entry name" value="Myelin_sheath_structural"/>
</dbReference>
<sequence length="3379" mass="366740">MAHMLFPGSGIQLRPGEPEVDADAEEDDSVNEVTIENIRPRPQGSSPVYEYSIEEEYFNKKLQEDTENEKYSTDKQKMSHSQESMEVTLKTEVESGASGFSVTGGGNEGIFVKQVLKGSPASKIFSLREGDQLLSATIFFDNIKYEDALKILQYSEPYKVQFSLKRKLAGKEELEKIHSTAQHKKEKISQEKELTEKIPGTTLEISEKIISEEDKEKEIVKQRVGRTKRPRKERLSWPKFQSMKNKKILGHRRSHSTSDAYEHAIQDISPTSTDTESQLQQEEFCAKEKKGSQKKLKFPNIGFKMHRTKAETEEKQRLEIKTVTPTKKDKIRKEDISMETPEILTVQYSTSSAHETKAGEIQDNVKKDLKDMENGLPIYTKKYPEVEINIKKQKDQIATSKPTTTTSQIPPITTQISKPTSEIQTPGLKDTQSKQIPQALPRTRKKKQKSSSEQKPTKISLQHPEEGITNKEMRDHLEHTSVQIKGLEIKTTKKETGKTKQEKEINEEYEQNQRKISDIQENFGIYTNKGKQPESEITLHKLETDIHKKTVKTEGLVIDMELPSVKLPKVKAPQVQVSLSKVDADISLPKSQAEIKDGGLEVKVPDMESSIEVETGKAEATGMKIHMPKVKMPSMGFSKTKTKAPKVDMDVTLPKVDVTLPTCDVSLQEADLKAASVPGDVKISAPGVKIPKIEGSIQLKGPGIEAKEPSAESAVEGPEGKAFGMEGKIQMPKFEKPKFGVSLPKGKVPEGEISLPKMEADIPKPKVKGQVGAIGMETPTLAVEVDVPDVATEASGWKIQMPSLKMPKMPKADIQAPKVDITLPSVDVSLPKTEVDIQGPEATAKAAKIESEIKATDKDAKGKESKFKIPKYSMPSFGWSTSKETSGGVEDVEENLKEPQVTMPSARAEGEITVSGPAIHAPSIELEIGTSAGKDGERGKIKMPDVKMPSVKLPKVKAPQVQVSLPKVEADISLPKSQAEIKEGGFEVKVPDMESSIEVETGKAEATGMKIHMPKVKMPSMGFSKPEIKAPKVDVDVTLPKVDVTLPTCDVSLQEADLKAASVPGDVKISAPGVKIPKIEGSIQLKGPGIEAKEPSAEIAVEGPEGKAFGLEGKIQMPKFEKPKFGVSLPKGKVPEGEISLPKMEADIPKPKVKGQVGAIGMETPTLAMEVDVPDVATEASGWKIQMPSLKMPKMPKADIQAPKVNITLPSVDVSLPKTEVDIQGPEATAKAAKIEGEIKATDKDAKGKESKFKMPKFSMPSFGRSTSKETSGGVEDVEANLKEPQVTMPSARAEGEITVSGPAIHAPSIELEIGTSAAKDADIQAPKVDITLPSVDVSVPKAEVDIKGPEATAKAAKIEGEIKATDKDAKGKESKFKMPKFGMPSFGWSSTKRTSYGIADVEASLKEPQVTMPSARAEGEITVSGPAIQAPSVGLEIPSSSGKDSIKGISKMPHFKIPKVSISKITKSEISDSNLQADVFHPITESNVIAEGIPLRFSGPESSVDLPECGGDSRAKSVNLPKFWIPDLGFSKIDISTPKVDQDANLLKDDVTLTKYHMSIQDPKVISGSAVGDVSILETDIKVAMTESSTELKSPEIVSKIPSADIAIDRGEVKLDGFEGKTKMPKFQKMKFGISLHKGEIPESEISLPRMEADIPKPKAIAEVTEIAIETSSLDVKSEVSDAGTEVSILKMQLPSLKMPQIPKADGAPKVDISLPSVDVTMPTTKVDIRGPDLESKVVKTESEIKFGEKDIEGKESKFKMPKFKFPSFSWSPKKEAVVTCDTEATVEEPTLASSLGETEAELTLTVAEVQCPSVDLESDMPIGKDGEKGKIKKPQFSMPKISLPKMKGHKAQVSLPKLESDVSGPKPENEGDVSVQISEKGSSGDGEGIAIKMPKVKISTSEFSKPEIKAPKMDVDVSLPTVDVTLPTYDVTIQQADLKLRSAGADVSLSVPDIKIPTSEGSIELQSPETGVEGISAGIAVDGAEMKVEGLEGKIKMPEFQKPKFGISRPKGKVPESEIILPKMEADVPQLKAMTDIVDIAVEAPTVEFESAIPNADTESSGWKIKMSKIPEADIKIPKVDINLQSNVSVPVTEIGIQDSNMASKATMVEGEIKPGDTDMEGKEGHFKLPKFKLPSFSWSPKKEASIKADFEAPLEEPKITVSSGKTDTKLAEIVNEEQGPSMDLDIEISTGKEEQKSQIKKPQFIMPKISFSKIKAPKSQVNLPKVEADVTVPKPERDGEDLVQIPDIESSHTKSIEEGAQISIKMPKVQIPNLEFSRPEIKVPKSDMDISLPKVDVTFPTYDVSLQQADLKLGSAGDDVSLSPGIKFPTAEASIELKSPETGIKGPLAVDGAEVKVEGLEGKMKMPTFQKPKFGISLPKGKRPESEISLPKMEAGVPHLTMTTDIADIAVEAPILEIKSDVSDAEIEVSAGKMKMPQVSITDIKAPKMDVSLPSVSVSTTEVAIQSPEVEDMKVQGEHEMKSGEIQTEEHQGWFKMPKFRMPTFGRSSSKEKRGDIDSEGSLEKPQVSAPSAEMQTEIEAPEYARSLPYVDTESAAGKDILEGKIKSAKAEIPKVGVSLHKGKSSDVTSSKFEAEVSLPPEKAVIKVSIPEMETYADVVKRSAEGQQLKTHTPKVMIPKVELSTSEISASKTGVDISLPKADITLPKCDLTLQEQKAKSECAEVPTAEHSIELKSPEIGAKAPSVEIALDGTQKKLDVLPKVELDILHAGAGVKTEKLGGVIKSTGKDVQGRESKLKMPKFSAPSFGWPATKGTGDVADVKTNLEETKIGAPGIKMDTEISVVDHEIEFPAESVEKDISAGVRVKVEDGDEASKMKTSKFKMPKFGVLHSKAKGSEVDIFLPKLEADVSLPKTELGIVEIQFKKADGSIDLQSPSSDLMASSTRISKDKPDKQSESVEVNIKIPKLKIPAFTYNAPTVETDVSTSKVATDLKGAGTDIETPKLEVSTRIPKERPEFAGGNIQTPSVKIPTLAERDIKTPQVYVKLPSTDSSVSKAALQIQGPLAEGKEIKTQGEVESGHVDIETHETYSSQIVKESEIPSSEIKTASFGFSLLKVKIPESHVKLDMPVKLQSYTEYKHEVSETEVHQPKLSDENVGVAIQKTDTAEFKLSGKPQSEIDESNDVVSSSVSLPKLKTFTVEVQPSSKLGDTQSDKQPEEIAVSPLSKDDEIAKIPEDEEKDMKDQKEKTDSKRSSGRFKFWLPSIGFSSSVDDTGSDSKPEVQKSIPEETQPVDSSASDTDASNQTEKTGWFRFPKLGFSSPSKKAKNVDKEEETNLKEMKTSDDESPSEKPETFFDAEESLSPKEETIKGEENETTGTSSNVQVSGAIVTSSARTELILLERERASQQSIPEKTTK</sequence>
<evidence type="ECO:0000313" key="5">
    <source>
        <dbReference type="EMBL" id="TFK15997.1"/>
    </source>
</evidence>
<dbReference type="FunFam" id="2.30.42.10:FF:000225">
    <property type="entry name" value="AHNAK2 isoform 1"/>
    <property type="match status" value="1"/>
</dbReference>
<feature type="region of interest" description="Disordered" evidence="3">
    <location>
        <begin position="2503"/>
        <end position="2539"/>
    </location>
</feature>
<dbReference type="CDD" id="cd00136">
    <property type="entry name" value="PDZ_canonical"/>
    <property type="match status" value="1"/>
</dbReference>
<organism evidence="5 6">
    <name type="scientific">Platysternon megacephalum</name>
    <name type="common">big-headed turtle</name>
    <dbReference type="NCBI Taxonomy" id="55544"/>
    <lineage>
        <taxon>Eukaryota</taxon>
        <taxon>Metazoa</taxon>
        <taxon>Chordata</taxon>
        <taxon>Craniata</taxon>
        <taxon>Vertebrata</taxon>
        <taxon>Euteleostomi</taxon>
        <taxon>Archelosauria</taxon>
        <taxon>Testudinata</taxon>
        <taxon>Testudines</taxon>
        <taxon>Cryptodira</taxon>
        <taxon>Durocryptodira</taxon>
        <taxon>Testudinoidea</taxon>
        <taxon>Platysternidae</taxon>
        <taxon>Platysternon</taxon>
    </lineage>
</organism>
<feature type="region of interest" description="Disordered" evidence="3">
    <location>
        <begin position="3165"/>
        <end position="3350"/>
    </location>
</feature>
<dbReference type="STRING" id="55544.A0A4D9EZC0"/>
<keyword evidence="2" id="KW-0539">Nucleus</keyword>
<dbReference type="PANTHER" id="PTHR23348">
    <property type="entry name" value="PERIAXIN/AHNAK"/>
    <property type="match status" value="1"/>
</dbReference>
<feature type="compositionally biased region" description="Polar residues" evidence="3">
    <location>
        <begin position="3254"/>
        <end position="3270"/>
    </location>
</feature>
<proteinExistence type="predicted"/>
<feature type="region of interest" description="Disordered" evidence="3">
    <location>
        <begin position="1857"/>
        <end position="1893"/>
    </location>
</feature>
<feature type="compositionally biased region" description="Basic and acidic residues" evidence="3">
    <location>
        <begin position="3289"/>
        <end position="3316"/>
    </location>
</feature>
<dbReference type="GO" id="GO:0043484">
    <property type="term" value="P:regulation of RNA splicing"/>
    <property type="evidence" value="ECO:0007669"/>
    <property type="project" value="TreeGrafter"/>
</dbReference>
<name>A0A4D9EZC0_9SAUR</name>
<feature type="compositionally biased region" description="Acidic residues" evidence="3">
    <location>
        <begin position="18"/>
        <end position="30"/>
    </location>
</feature>